<reference evidence="4" key="1">
    <citation type="submission" date="2006-03" db="EMBL/GenBank/DDBJ databases">
        <title>Complete genome sequence of Gemmatimonas aurantiaca T-27 that represents a novel phylum Gemmatimonadetes.</title>
        <authorList>
            <person name="Takasaki K."/>
            <person name="Ichikawa N."/>
            <person name="Miura H."/>
            <person name="Matsushita S."/>
            <person name="Watanabe Y."/>
            <person name="Oguchi A."/>
            <person name="Ankai A."/>
            <person name="Yashiro I."/>
            <person name="Takahashi M."/>
            <person name="Terui Y."/>
            <person name="Fukui S."/>
            <person name="Yokoyama H."/>
            <person name="Tanikawa S."/>
            <person name="Hanada S."/>
            <person name="Kamagata Y."/>
            <person name="Fujita N."/>
        </authorList>
    </citation>
    <scope>NUCLEOTIDE SEQUENCE [LARGE SCALE GENOMIC DNA]</scope>
    <source>
        <strain evidence="4">T-27 / DSM 14586 / JCM 11422 / NBRC 100505</strain>
    </source>
</reference>
<dbReference type="Pfam" id="PF04028">
    <property type="entry name" value="DUF374"/>
    <property type="match status" value="1"/>
</dbReference>
<feature type="domain" description="DUF374" evidence="2">
    <location>
        <begin position="90"/>
        <end position="154"/>
    </location>
</feature>
<dbReference type="eggNOG" id="COG2121">
    <property type="taxonomic scope" value="Bacteria"/>
</dbReference>
<evidence type="ECO:0000259" key="2">
    <source>
        <dbReference type="Pfam" id="PF04028"/>
    </source>
</evidence>
<dbReference type="STRING" id="379066.GAU_1592"/>
<evidence type="ECO:0000313" key="4">
    <source>
        <dbReference type="Proteomes" id="UP000002209"/>
    </source>
</evidence>
<dbReference type="KEGG" id="gau:GAU_1592"/>
<keyword evidence="4" id="KW-1185">Reference proteome</keyword>
<dbReference type="OrthoDB" id="9810508at2"/>
<dbReference type="RefSeq" id="WP_012683081.1">
    <property type="nucleotide sequence ID" value="NC_012489.1"/>
</dbReference>
<organism evidence="3 4">
    <name type="scientific">Gemmatimonas aurantiaca (strain DSM 14586 / JCM 11422 / NBRC 100505 / T-27)</name>
    <dbReference type="NCBI Taxonomy" id="379066"/>
    <lineage>
        <taxon>Bacteria</taxon>
        <taxon>Pseudomonadati</taxon>
        <taxon>Gemmatimonadota</taxon>
        <taxon>Gemmatimonadia</taxon>
        <taxon>Gemmatimonadales</taxon>
        <taxon>Gemmatimonadaceae</taxon>
        <taxon>Gemmatimonas</taxon>
    </lineage>
</organism>
<name>C1A8S4_GEMAT</name>
<dbReference type="Proteomes" id="UP000002209">
    <property type="component" value="Chromosome"/>
</dbReference>
<dbReference type="HOGENOM" id="CLU_086327_1_0_0"/>
<feature type="region of interest" description="Disordered" evidence="1">
    <location>
        <begin position="1"/>
        <end position="26"/>
    </location>
</feature>
<feature type="compositionally biased region" description="Low complexity" evidence="1">
    <location>
        <begin position="1"/>
        <end position="24"/>
    </location>
</feature>
<dbReference type="InterPro" id="IPR007172">
    <property type="entry name" value="DUF374"/>
</dbReference>
<gene>
    <name evidence="3" type="ordered locus">GAU_1592</name>
</gene>
<evidence type="ECO:0000256" key="1">
    <source>
        <dbReference type="SAM" id="MobiDB-lite"/>
    </source>
</evidence>
<dbReference type="AlphaFoldDB" id="C1A8S4"/>
<sequence length="244" mass="25986">MSADQQPSAAQPAAQSPSETPAASKGGPAALGWKVRAAILLGGTLLKVLGWTWRLRIVGRDALAARPAGTDPVVFTLWHGQMLACLYGHKIHTGVLISEHRDGEIISQIVAMFGAFGIRGSSSRGGTRALLEAARIARQGTDIAFTPDGPRGPRYSYAPGPLILAHRAGVPIVTITAHADRLWQLKSWDRFEIPKPFARVTVLYGAPQVLEDADVRDAAARVDEFSADMQAKVRAVADLAAARA</sequence>
<evidence type="ECO:0000313" key="3">
    <source>
        <dbReference type="EMBL" id="BAH38634.1"/>
    </source>
</evidence>
<dbReference type="CDD" id="cd07983">
    <property type="entry name" value="LPLAT_DUF374-like"/>
    <property type="match status" value="1"/>
</dbReference>
<proteinExistence type="predicted"/>
<dbReference type="EMBL" id="AP009153">
    <property type="protein sequence ID" value="BAH38634.1"/>
    <property type="molecule type" value="Genomic_DNA"/>
</dbReference>
<protein>
    <recommendedName>
        <fullName evidence="2">DUF374 domain-containing protein</fullName>
    </recommendedName>
</protein>
<accession>C1A8S4</accession>